<dbReference type="InterPro" id="IPR002019">
    <property type="entry name" value="Urease_beta-like"/>
</dbReference>
<evidence type="ECO:0000313" key="8">
    <source>
        <dbReference type="Proteomes" id="UP001174909"/>
    </source>
</evidence>
<dbReference type="SUPFAM" id="SSF51278">
    <property type="entry name" value="Urease, beta-subunit"/>
    <property type="match status" value="1"/>
</dbReference>
<dbReference type="SUPFAM" id="SSF51338">
    <property type="entry name" value="Composite domain of metallo-dependent hydrolases"/>
    <property type="match status" value="1"/>
</dbReference>
<dbReference type="GO" id="GO:0035550">
    <property type="term" value="C:urease complex"/>
    <property type="evidence" value="ECO:0007669"/>
    <property type="project" value="InterPro"/>
</dbReference>
<dbReference type="GO" id="GO:0043419">
    <property type="term" value="P:urea catabolic process"/>
    <property type="evidence" value="ECO:0007669"/>
    <property type="project" value="InterPro"/>
</dbReference>
<name>A0AA35TS26_GEOBA</name>
<keyword evidence="8" id="KW-1185">Reference proteome</keyword>
<evidence type="ECO:0000256" key="2">
    <source>
        <dbReference type="ARBA" id="ARBA00022723"/>
    </source>
</evidence>
<dbReference type="GO" id="GO:0004356">
    <property type="term" value="F:glutamine synthetase activity"/>
    <property type="evidence" value="ECO:0007669"/>
    <property type="project" value="InterPro"/>
</dbReference>
<dbReference type="SMART" id="SM01230">
    <property type="entry name" value="Gln-synt_C"/>
    <property type="match status" value="1"/>
</dbReference>
<dbReference type="Gene3D" id="2.10.150.10">
    <property type="entry name" value="Urease, beta subunit"/>
    <property type="match status" value="1"/>
</dbReference>
<evidence type="ECO:0000256" key="4">
    <source>
        <dbReference type="PROSITE-ProRule" id="PRU01331"/>
    </source>
</evidence>
<dbReference type="InterPro" id="IPR014746">
    <property type="entry name" value="Gln_synth/guanido_kin_cat_dom"/>
</dbReference>
<dbReference type="InterPro" id="IPR011612">
    <property type="entry name" value="Urease_alpha_N_dom"/>
</dbReference>
<dbReference type="Gene3D" id="2.30.40.10">
    <property type="entry name" value="Urease, subunit C, domain 1"/>
    <property type="match status" value="2"/>
</dbReference>
<dbReference type="InterPro" id="IPR011059">
    <property type="entry name" value="Metal-dep_hydrolase_composite"/>
</dbReference>
<organism evidence="7 8">
    <name type="scientific">Geodia barretti</name>
    <name type="common">Barrett's horny sponge</name>
    <dbReference type="NCBI Taxonomy" id="519541"/>
    <lineage>
        <taxon>Eukaryota</taxon>
        <taxon>Metazoa</taxon>
        <taxon>Porifera</taxon>
        <taxon>Demospongiae</taxon>
        <taxon>Heteroscleromorpha</taxon>
        <taxon>Tetractinellida</taxon>
        <taxon>Astrophorina</taxon>
        <taxon>Geodiidae</taxon>
        <taxon>Geodia</taxon>
    </lineage>
</organism>
<dbReference type="PROSITE" id="PS51987">
    <property type="entry name" value="GS_CATALYTIC"/>
    <property type="match status" value="1"/>
</dbReference>
<dbReference type="InterPro" id="IPR008146">
    <property type="entry name" value="Gln_synth_cat_dom"/>
</dbReference>
<evidence type="ECO:0000256" key="3">
    <source>
        <dbReference type="ARBA" id="ARBA00022801"/>
    </source>
</evidence>
<evidence type="ECO:0000256" key="5">
    <source>
        <dbReference type="RuleBase" id="RU000384"/>
    </source>
</evidence>
<evidence type="ECO:0000259" key="6">
    <source>
        <dbReference type="PROSITE" id="PS51987"/>
    </source>
</evidence>
<dbReference type="PANTHER" id="PTHR43785:SF12">
    <property type="entry name" value="TYPE-1 GLUTAMINE SYNTHETASE 2"/>
    <property type="match status" value="1"/>
</dbReference>
<dbReference type="Proteomes" id="UP001174909">
    <property type="component" value="Unassembled WGS sequence"/>
</dbReference>
<reference evidence="7" key="1">
    <citation type="submission" date="2023-03" db="EMBL/GenBank/DDBJ databases">
        <authorList>
            <person name="Steffen K."/>
            <person name="Cardenas P."/>
        </authorList>
    </citation>
    <scope>NUCLEOTIDE SEQUENCE</scope>
</reference>
<dbReference type="Gene3D" id="3.30.590.10">
    <property type="entry name" value="Glutamine synthetase/guanido kinase, catalytic domain"/>
    <property type="match status" value="1"/>
</dbReference>
<gene>
    <name evidence="7" type="ORF">GBAR_LOCUS29206</name>
</gene>
<keyword evidence="3" id="KW-0378">Hydrolase</keyword>
<comment type="similarity">
    <text evidence="4 5">Belongs to the glutamine synthetase family.</text>
</comment>
<proteinExistence type="inferred from homology"/>
<keyword evidence="1" id="KW-0436">Ligase</keyword>
<dbReference type="NCBIfam" id="TIGR00192">
    <property type="entry name" value="urease_beta"/>
    <property type="match status" value="1"/>
</dbReference>
<dbReference type="GO" id="GO:0006542">
    <property type="term" value="P:glutamine biosynthetic process"/>
    <property type="evidence" value="ECO:0007669"/>
    <property type="project" value="TreeGrafter"/>
</dbReference>
<dbReference type="GO" id="GO:0016810">
    <property type="term" value="F:hydrolase activity, acting on carbon-nitrogen (but not peptide) bonds"/>
    <property type="evidence" value="ECO:0007669"/>
    <property type="project" value="InterPro"/>
</dbReference>
<dbReference type="GO" id="GO:0046872">
    <property type="term" value="F:metal ion binding"/>
    <property type="evidence" value="ECO:0007669"/>
    <property type="project" value="UniProtKB-KW"/>
</dbReference>
<evidence type="ECO:0000313" key="7">
    <source>
        <dbReference type="EMBL" id="CAI8053405.1"/>
    </source>
</evidence>
<dbReference type="Pfam" id="PF00449">
    <property type="entry name" value="Urease_alpha"/>
    <property type="match status" value="2"/>
</dbReference>
<dbReference type="Pfam" id="PF00120">
    <property type="entry name" value="Gln-synt_C"/>
    <property type="match status" value="1"/>
</dbReference>
<keyword evidence="2" id="KW-0479">Metal-binding</keyword>
<sequence>FTYNAGVELEFFYMQSSKTPDILDSDGYFDQLSSHPASDLRRDTVLNLEEMGISVKYSHHEAAESQHEIDLEYTGALDMADNVMTARLLIKELAHSGAYTHPSCPSRCRLSNGSGMHIHQSLFRGDQNAFFDPDDEHYLSITGRRFIAGLVQHAPEITLVTNQWVNSYKRLVPGYEAPVFVSWSHVNRSDLIRVPSYKPGFDSSVRVEYRAPRPACNPYLALSVMLAAGMKGIQEEYAPPPPVVGNVFEMSAQRRRSLNIQSLPSSLGEAIALAERSELLQEVLGDHLFTSLIRNKEIEWEEYSLHHHGLRNQAIPALVISVANTADRAIQVGSHFHFFEVNKALEFDRSVAFGMRLNIPAGTAVRFEPGDRKDVALVPIGGSRRVTGLNGLTNGSVDGPNTRTQAALKLASTGLSQPAHTAAGRFPMTEISRRQYVDLYGPTVGDRFRLADTDLICQVEQDLQSAGDELVFGGGKTARDGMGQASGITNHNDIGVKAGRITGVGKAGNPGVMDGVDPHLIVGPGTEIIAGEHLIAHTRPD</sequence>
<accession>A0AA35TS26</accession>
<dbReference type="SUPFAM" id="SSF55931">
    <property type="entry name" value="Glutamine synthetase/guanido kinase"/>
    <property type="match status" value="1"/>
</dbReference>
<comment type="caution">
    <text evidence="7">The sequence shown here is derived from an EMBL/GenBank/DDBJ whole genome shotgun (WGS) entry which is preliminary data.</text>
</comment>
<dbReference type="PANTHER" id="PTHR43785">
    <property type="entry name" value="GAMMA-GLUTAMYLPUTRESCINE SYNTHETASE"/>
    <property type="match status" value="1"/>
</dbReference>
<protein>
    <submittedName>
        <fullName evidence="7">Glutamine synthetase</fullName>
    </submittedName>
</protein>
<dbReference type="AlphaFoldDB" id="A0AA35TS26"/>
<evidence type="ECO:0000256" key="1">
    <source>
        <dbReference type="ARBA" id="ARBA00022598"/>
    </source>
</evidence>
<dbReference type="CDD" id="cd00407">
    <property type="entry name" value="Urease_beta"/>
    <property type="match status" value="1"/>
</dbReference>
<dbReference type="Pfam" id="PF00699">
    <property type="entry name" value="Urease_beta"/>
    <property type="match status" value="1"/>
</dbReference>
<dbReference type="InterPro" id="IPR036461">
    <property type="entry name" value="Urease_betasu_sf"/>
</dbReference>
<feature type="non-terminal residue" evidence="7">
    <location>
        <position position="1"/>
    </location>
</feature>
<feature type="domain" description="GS catalytic" evidence="6">
    <location>
        <begin position="1"/>
        <end position="345"/>
    </location>
</feature>
<dbReference type="EMBL" id="CASHTH010004088">
    <property type="protein sequence ID" value="CAI8053405.1"/>
    <property type="molecule type" value="Genomic_DNA"/>
</dbReference>